<comment type="caution">
    <text evidence="7">The sequence shown here is derived from an EMBL/GenBank/DDBJ whole genome shotgun (WGS) entry which is preliminary data.</text>
</comment>
<dbReference type="GO" id="GO:0005737">
    <property type="term" value="C:cytoplasm"/>
    <property type="evidence" value="ECO:0007669"/>
    <property type="project" value="TreeGrafter"/>
</dbReference>
<evidence type="ECO:0008006" key="9">
    <source>
        <dbReference type="Google" id="ProtNLM"/>
    </source>
</evidence>
<keyword evidence="6" id="KW-0175">Coiled coil</keyword>
<dbReference type="AlphaFoldDB" id="A0A1V9Y259"/>
<evidence type="ECO:0000256" key="5">
    <source>
        <dbReference type="ARBA" id="ARBA00023136"/>
    </source>
</evidence>
<sequence length="644" mass="72695">MSDFEEIETTHETQWQPKMKDRLKAGADVSGSKSVLIARLDKLTTGVTSHLAEGEVTISRLKNIITSVDGRLPLKALSDMQVTVRNFEHDLETAKNELEAATRRLAEQLKQWQDFEDEYDKLSSMTNDWEARIKEFCLKNTLDEKIEQRNTFKEMVDEIASTQNAFDKLSVGADNLEKSSGELRLSMQSSQLITRFQSVLATCKVRDITSDILKDLTKKTEQHVADHQEYQEKYARCLSDMEGARARYARIVAMSSGNREDMAVKVEAIRDLISQRSGLMNLVNVCVQAGEALQSGSSPAGWEVAQTQIQKLQDVYDEIFGGLAALDRSLQSAQFLWSEYEESLRKMRLFIDYIANQLLMVSKLEVTLDKKRAAARQAHNSLSEMNDNVYQLDELQSKANSIPGRDVDSEQILQKIVADFRKLHEQFKDVAQGTDQRVVVHEKLRARIAEVSDWLNGVSQRINSCLDADGDCSMVAMQSNVETLRAVINSFDDKQAIVNSVRQSDIPAVLEGTHHDGHANIKAEVDALEKRLNDLLQGAIQDKETLEESLNRLAESEKQADMLRSWLSSLETELRTIGLADTLANKEKTLANVTRLGVQIIEKEPEILQVLEDVLKFLGGQGDRKMSRLSDFDSRFQQIKSFAK</sequence>
<feature type="coiled-coil region" evidence="6">
    <location>
        <begin position="77"/>
        <end position="118"/>
    </location>
</feature>
<keyword evidence="2" id="KW-0812">Transmembrane</keyword>
<dbReference type="InParanoid" id="A0A1V9Y259"/>
<keyword evidence="8" id="KW-1185">Reference proteome</keyword>
<dbReference type="PANTHER" id="PTHR47535:SF7">
    <property type="entry name" value="CALMIN"/>
    <property type="match status" value="1"/>
</dbReference>
<dbReference type="InterPro" id="IPR052403">
    <property type="entry name" value="LINC-complex_assoc"/>
</dbReference>
<evidence type="ECO:0000256" key="2">
    <source>
        <dbReference type="ARBA" id="ARBA00022692"/>
    </source>
</evidence>
<accession>A0A1V9Y259</accession>
<dbReference type="GO" id="GO:0034993">
    <property type="term" value="C:meiotic nuclear membrane microtubule tethering complex"/>
    <property type="evidence" value="ECO:0007669"/>
    <property type="project" value="TreeGrafter"/>
</dbReference>
<feature type="coiled-coil region" evidence="6">
    <location>
        <begin position="518"/>
        <end position="556"/>
    </location>
</feature>
<comment type="subcellular location">
    <subcellularLocation>
        <location evidence="1">Membrane</location>
    </subcellularLocation>
</comment>
<gene>
    <name evidence="7" type="ORF">BIW11_05466</name>
</gene>
<keyword evidence="4" id="KW-1133">Transmembrane helix</keyword>
<dbReference type="GO" id="GO:0005640">
    <property type="term" value="C:nuclear outer membrane"/>
    <property type="evidence" value="ECO:0007669"/>
    <property type="project" value="TreeGrafter"/>
</dbReference>
<proteinExistence type="predicted"/>
<dbReference type="PANTHER" id="PTHR47535">
    <property type="entry name" value="MUSCLE-SPECIFIC PROTEIN 300 KDA, ISOFORM G"/>
    <property type="match status" value="1"/>
</dbReference>
<reference evidence="7 8" key="1">
    <citation type="journal article" date="2017" name="Gigascience">
        <title>Draft genome of the honey bee ectoparasitic mite, Tropilaelaps mercedesae, is shaped by the parasitic life history.</title>
        <authorList>
            <person name="Dong X."/>
            <person name="Armstrong S.D."/>
            <person name="Xia D."/>
            <person name="Makepeace B.L."/>
            <person name="Darby A.C."/>
            <person name="Kadowaki T."/>
        </authorList>
    </citation>
    <scope>NUCLEOTIDE SEQUENCE [LARGE SCALE GENOMIC DNA]</scope>
    <source>
        <strain evidence="7">Wuxi-XJTLU</strain>
    </source>
</reference>
<dbReference type="SUPFAM" id="SSF46966">
    <property type="entry name" value="Spectrin repeat"/>
    <property type="match status" value="3"/>
</dbReference>
<dbReference type="GO" id="GO:0007097">
    <property type="term" value="P:nuclear migration"/>
    <property type="evidence" value="ECO:0007669"/>
    <property type="project" value="TreeGrafter"/>
</dbReference>
<organism evidence="7 8">
    <name type="scientific">Tropilaelaps mercedesae</name>
    <dbReference type="NCBI Taxonomy" id="418985"/>
    <lineage>
        <taxon>Eukaryota</taxon>
        <taxon>Metazoa</taxon>
        <taxon>Ecdysozoa</taxon>
        <taxon>Arthropoda</taxon>
        <taxon>Chelicerata</taxon>
        <taxon>Arachnida</taxon>
        <taxon>Acari</taxon>
        <taxon>Parasitiformes</taxon>
        <taxon>Mesostigmata</taxon>
        <taxon>Gamasina</taxon>
        <taxon>Dermanyssoidea</taxon>
        <taxon>Laelapidae</taxon>
        <taxon>Tropilaelaps</taxon>
    </lineage>
</organism>
<feature type="non-terminal residue" evidence="7">
    <location>
        <position position="644"/>
    </location>
</feature>
<name>A0A1V9Y259_9ACAR</name>
<evidence type="ECO:0000256" key="1">
    <source>
        <dbReference type="ARBA" id="ARBA00004370"/>
    </source>
</evidence>
<dbReference type="GO" id="GO:0008285">
    <property type="term" value="P:negative regulation of cell population proliferation"/>
    <property type="evidence" value="ECO:0007669"/>
    <property type="project" value="TreeGrafter"/>
</dbReference>
<evidence type="ECO:0000256" key="4">
    <source>
        <dbReference type="ARBA" id="ARBA00022989"/>
    </source>
</evidence>
<dbReference type="GO" id="GO:0051015">
    <property type="term" value="F:actin filament binding"/>
    <property type="evidence" value="ECO:0007669"/>
    <property type="project" value="TreeGrafter"/>
</dbReference>
<evidence type="ECO:0000313" key="7">
    <source>
        <dbReference type="EMBL" id="OQR79819.1"/>
    </source>
</evidence>
<dbReference type="EMBL" id="MNPL01000661">
    <property type="protein sequence ID" value="OQR79819.1"/>
    <property type="molecule type" value="Genomic_DNA"/>
</dbReference>
<evidence type="ECO:0000313" key="8">
    <source>
        <dbReference type="Proteomes" id="UP000192247"/>
    </source>
</evidence>
<dbReference type="STRING" id="418985.A0A1V9Y259"/>
<evidence type="ECO:0000256" key="3">
    <source>
        <dbReference type="ARBA" id="ARBA00022737"/>
    </source>
</evidence>
<dbReference type="Proteomes" id="UP000192247">
    <property type="component" value="Unassembled WGS sequence"/>
</dbReference>
<dbReference type="OrthoDB" id="6538186at2759"/>
<keyword evidence="5" id="KW-0472">Membrane</keyword>
<protein>
    <recommendedName>
        <fullName evidence="9">Nesprin-1-like</fullName>
    </recommendedName>
</protein>
<keyword evidence="3" id="KW-0677">Repeat</keyword>
<evidence type="ECO:0000256" key="6">
    <source>
        <dbReference type="SAM" id="Coils"/>
    </source>
</evidence>
<dbReference type="Gene3D" id="1.20.58.60">
    <property type="match status" value="2"/>
</dbReference>